<protein>
    <submittedName>
        <fullName evidence="2">Uncharacterized protein</fullName>
    </submittedName>
</protein>
<name>E5XQC6_SEGRC</name>
<evidence type="ECO:0000313" key="3">
    <source>
        <dbReference type="Proteomes" id="UP000004816"/>
    </source>
</evidence>
<reference evidence="2 3" key="1">
    <citation type="journal article" date="2011" name="Stand. Genomic Sci.">
        <title>High quality draft genome sequence of Segniliparus rugosus CDC 945(T)= (ATCC BAA-974(T)).</title>
        <authorList>
            <person name="Earl A.M."/>
            <person name="Desjardins C.A."/>
            <person name="Fitzgerald M.G."/>
            <person name="Arachchi H.M."/>
            <person name="Zeng Q."/>
            <person name="Mehta T."/>
            <person name="Griggs A."/>
            <person name="Birren B.W."/>
            <person name="Toney N.C."/>
            <person name="Carr J."/>
            <person name="Posey J."/>
            <person name="Butler W.R."/>
        </authorList>
    </citation>
    <scope>NUCLEOTIDE SEQUENCE [LARGE SCALE GENOMIC DNA]</scope>
    <source>
        <strain evidence="3">ATCC BAA-974 / DSM 45345 / CCUG 50838 / CIP 108380 / JCM 13579 / CDC 945</strain>
    </source>
</reference>
<evidence type="ECO:0000313" key="2">
    <source>
        <dbReference type="EMBL" id="EFV13447.2"/>
    </source>
</evidence>
<comment type="caution">
    <text evidence="2">The sequence shown here is derived from an EMBL/GenBank/DDBJ whole genome shotgun (WGS) entry which is preliminary data.</text>
</comment>
<gene>
    <name evidence="2" type="ORF">HMPREF9336_01698</name>
</gene>
<dbReference type="STRING" id="679197.HMPREF9336_01698"/>
<proteinExistence type="predicted"/>
<accession>E5XQC6</accession>
<feature type="region of interest" description="Disordered" evidence="1">
    <location>
        <begin position="44"/>
        <end position="67"/>
    </location>
</feature>
<evidence type="ECO:0000256" key="1">
    <source>
        <dbReference type="SAM" id="MobiDB-lite"/>
    </source>
</evidence>
<organism evidence="2 3">
    <name type="scientific">Segniliparus rugosus (strain ATCC BAA-974 / DSM 45345 / CCUG 50838 / CIP 108380 / JCM 13579 / CDC 945)</name>
    <dbReference type="NCBI Taxonomy" id="679197"/>
    <lineage>
        <taxon>Bacteria</taxon>
        <taxon>Bacillati</taxon>
        <taxon>Actinomycetota</taxon>
        <taxon>Actinomycetes</taxon>
        <taxon>Mycobacteriales</taxon>
        <taxon>Segniliparaceae</taxon>
        <taxon>Segniliparus</taxon>
    </lineage>
</organism>
<dbReference type="HOGENOM" id="CLU_2636024_0_0_11"/>
<sequence>MVCDHASVSVADQLYSMQLDFQKKMKASMEAVDQGFQAIRDEERRMADERAERAEREAAATPEGRARSMWDVDGRKFGHYEDEEDEEGWQWRT</sequence>
<dbReference type="EMBL" id="ACZI02000002">
    <property type="protein sequence ID" value="EFV13447.2"/>
    <property type="molecule type" value="Genomic_DNA"/>
</dbReference>
<dbReference type="Proteomes" id="UP000004816">
    <property type="component" value="Unassembled WGS sequence"/>
</dbReference>
<dbReference type="AlphaFoldDB" id="E5XQC6"/>
<keyword evidence="3" id="KW-1185">Reference proteome</keyword>